<dbReference type="GO" id="GO:0005829">
    <property type="term" value="C:cytosol"/>
    <property type="evidence" value="ECO:0007669"/>
    <property type="project" value="TreeGrafter"/>
</dbReference>
<name>A0A5E8BZY7_9ASCO</name>
<dbReference type="PANTHER" id="PTHR24006:SF827">
    <property type="entry name" value="UBIQUITIN CARBOXYL-TERMINAL HYDROLASE 34"/>
    <property type="match status" value="1"/>
</dbReference>
<keyword evidence="6" id="KW-1185">Reference proteome</keyword>
<evidence type="ECO:0000256" key="1">
    <source>
        <dbReference type="RuleBase" id="RU366025"/>
    </source>
</evidence>
<dbReference type="AlphaFoldDB" id="A0A5E8BZY7"/>
<feature type="region of interest" description="Disordered" evidence="2">
    <location>
        <begin position="474"/>
        <end position="564"/>
    </location>
</feature>
<dbReference type="Proteomes" id="UP000398389">
    <property type="component" value="Unassembled WGS sequence"/>
</dbReference>
<comment type="catalytic activity">
    <reaction evidence="1">
        <text>Thiol-dependent hydrolysis of ester, thioester, amide, peptide and isopeptide bonds formed by the C-terminal Gly of ubiquitin (a 76-residue protein attached to proteins as an intracellular targeting signal).</text>
        <dbReference type="EC" id="3.4.19.12"/>
    </reaction>
</comment>
<dbReference type="OrthoDB" id="2248014at2759"/>
<evidence type="ECO:0000256" key="3">
    <source>
        <dbReference type="SAM" id="Phobius"/>
    </source>
</evidence>
<feature type="compositionally biased region" description="Low complexity" evidence="2">
    <location>
        <begin position="536"/>
        <end position="564"/>
    </location>
</feature>
<keyword evidence="3" id="KW-0472">Membrane</keyword>
<evidence type="ECO:0000259" key="4">
    <source>
        <dbReference type="PROSITE" id="PS50235"/>
    </source>
</evidence>
<evidence type="ECO:0000256" key="2">
    <source>
        <dbReference type="SAM" id="MobiDB-lite"/>
    </source>
</evidence>
<feature type="compositionally biased region" description="Basic and acidic residues" evidence="2">
    <location>
        <begin position="474"/>
        <end position="502"/>
    </location>
</feature>
<dbReference type="Gene3D" id="3.90.70.10">
    <property type="entry name" value="Cysteine proteinases"/>
    <property type="match status" value="1"/>
</dbReference>
<dbReference type="GO" id="GO:0005634">
    <property type="term" value="C:nucleus"/>
    <property type="evidence" value="ECO:0007669"/>
    <property type="project" value="TreeGrafter"/>
</dbReference>
<sequence>MPGDDNSILTTTTTHLQAIFTPLLARLFPSLTTSFPIVRRTNSNTLVYTVAAATACLIYIFGPAALRLITSVTSFIFSPFITSSSTMRWPRAKKREGKHTVGLVNRANDCFANSNLQALGALPSLYTYLVELLDVPRPPPEAYRLLVSRTLTDATETASRRSAGANMTEPVEITGALRRMVAALNEPVLEHKELDPWDFLHSVERFYNSLISRAQHDAHELLLLVLETLETEQLRLTRYYSALRAQTKDKEEQEKLDKVIASIPKFPFKGSTRDQITCSRCGYVPTTAPSPFAVLSLMVPQRARATLPDLLVDFAAPEYIQDYGCARCRVGALIQRSQVSGDEALVAALKPYSEDPSHLPEELEARLPRDVTSAIAKSTQFHRLPQVLAIHLSRSIYGGFGASRNSCKVSVPERLELYEDYTAEEDKLRAMMGAQRRVEYELAAMIRHKGTHYAGHYECFRRKNLTWWRSHLESQQDRGQDAATRRENGSMEDLKNKNKTDDSGDINELDRLPYPQQRSAQVSPAVVTAKTHTHDATPSAPSSSQPATPLSAEASDSGRSPVSSSSSSSSWLFSFLGGPSPASGQSPSPSPPLSSSASLPSDGAVTITGEDGEYEVLPASPQHGWWQVSDDKVWERSVREVLREESGAYLLFYERVESNNNSSSSSNGNCSSNGVGKRRKR</sequence>
<evidence type="ECO:0000313" key="5">
    <source>
        <dbReference type="EMBL" id="VVT57014.1"/>
    </source>
</evidence>
<dbReference type="PROSITE" id="PS00972">
    <property type="entry name" value="USP_1"/>
    <property type="match status" value="1"/>
</dbReference>
<dbReference type="EC" id="3.4.19.12" evidence="1"/>
<gene>
    <name evidence="5" type="ORF">SAPINGB_P005491</name>
</gene>
<feature type="compositionally biased region" description="Low complexity" evidence="2">
    <location>
        <begin position="658"/>
        <end position="674"/>
    </location>
</feature>
<evidence type="ECO:0000313" key="6">
    <source>
        <dbReference type="Proteomes" id="UP000398389"/>
    </source>
</evidence>
<dbReference type="GO" id="GO:0016579">
    <property type="term" value="P:protein deubiquitination"/>
    <property type="evidence" value="ECO:0007669"/>
    <property type="project" value="InterPro"/>
</dbReference>
<dbReference type="PROSITE" id="PS50235">
    <property type="entry name" value="USP_3"/>
    <property type="match status" value="1"/>
</dbReference>
<keyword evidence="1" id="KW-0378">Hydrolase</keyword>
<dbReference type="InterPro" id="IPR018200">
    <property type="entry name" value="USP_CS"/>
</dbReference>
<dbReference type="GO" id="GO:0006508">
    <property type="term" value="P:proteolysis"/>
    <property type="evidence" value="ECO:0007669"/>
    <property type="project" value="UniProtKB-KW"/>
</dbReference>
<protein>
    <recommendedName>
        <fullName evidence="1">Ubiquitin carboxyl-terminal hydrolase</fullName>
        <ecNumber evidence="1">3.4.19.12</ecNumber>
    </recommendedName>
</protein>
<dbReference type="GO" id="GO:0004843">
    <property type="term" value="F:cysteine-type deubiquitinase activity"/>
    <property type="evidence" value="ECO:0007669"/>
    <property type="project" value="UniProtKB-UniRule"/>
</dbReference>
<dbReference type="InterPro" id="IPR038765">
    <property type="entry name" value="Papain-like_cys_pep_sf"/>
</dbReference>
<dbReference type="RefSeq" id="XP_031856096.1">
    <property type="nucleotide sequence ID" value="XM_032000205.1"/>
</dbReference>
<keyword evidence="3" id="KW-1133">Transmembrane helix</keyword>
<organism evidence="5 6">
    <name type="scientific">Magnusiomyces paraingens</name>
    <dbReference type="NCBI Taxonomy" id="2606893"/>
    <lineage>
        <taxon>Eukaryota</taxon>
        <taxon>Fungi</taxon>
        <taxon>Dikarya</taxon>
        <taxon>Ascomycota</taxon>
        <taxon>Saccharomycotina</taxon>
        <taxon>Dipodascomycetes</taxon>
        <taxon>Dipodascales</taxon>
        <taxon>Dipodascaceae</taxon>
        <taxon>Magnusiomyces</taxon>
    </lineage>
</organism>
<dbReference type="EMBL" id="CABVLU010000004">
    <property type="protein sequence ID" value="VVT57014.1"/>
    <property type="molecule type" value="Genomic_DNA"/>
</dbReference>
<comment type="similarity">
    <text evidence="1">Belongs to the peptidase C19 family.</text>
</comment>
<keyword evidence="1" id="KW-0645">Protease</keyword>
<dbReference type="InterPro" id="IPR028889">
    <property type="entry name" value="USP"/>
</dbReference>
<dbReference type="GeneID" id="43584305"/>
<dbReference type="SUPFAM" id="SSF54001">
    <property type="entry name" value="Cysteine proteinases"/>
    <property type="match status" value="1"/>
</dbReference>
<accession>A0A5E8BZY7</accession>
<dbReference type="Pfam" id="PF00443">
    <property type="entry name" value="UCH"/>
    <property type="match status" value="1"/>
</dbReference>
<feature type="region of interest" description="Disordered" evidence="2">
    <location>
        <begin position="578"/>
        <end position="619"/>
    </location>
</feature>
<feature type="compositionally biased region" description="Low complexity" evidence="2">
    <location>
        <begin position="578"/>
        <end position="601"/>
    </location>
</feature>
<keyword evidence="3" id="KW-0812">Transmembrane</keyword>
<keyword evidence="1" id="KW-0788">Thiol protease</keyword>
<feature type="region of interest" description="Disordered" evidence="2">
    <location>
        <begin position="658"/>
        <end position="681"/>
    </location>
</feature>
<proteinExistence type="inferred from homology"/>
<dbReference type="PANTHER" id="PTHR24006">
    <property type="entry name" value="UBIQUITIN CARBOXYL-TERMINAL HYDROLASE"/>
    <property type="match status" value="1"/>
</dbReference>
<dbReference type="InterPro" id="IPR050164">
    <property type="entry name" value="Peptidase_C19"/>
</dbReference>
<dbReference type="InterPro" id="IPR001394">
    <property type="entry name" value="Peptidase_C19_UCH"/>
</dbReference>
<feature type="transmembrane region" description="Helical" evidence="3">
    <location>
        <begin position="45"/>
        <end position="62"/>
    </location>
</feature>
<dbReference type="CDD" id="cd02662">
    <property type="entry name" value="Peptidase_C19F"/>
    <property type="match status" value="1"/>
</dbReference>
<feature type="domain" description="USP" evidence="4">
    <location>
        <begin position="101"/>
        <end position="656"/>
    </location>
</feature>
<keyword evidence="1" id="KW-0833">Ubl conjugation pathway</keyword>
<dbReference type="PROSITE" id="PS00973">
    <property type="entry name" value="USP_2"/>
    <property type="match status" value="1"/>
</dbReference>
<reference evidence="5 6" key="1">
    <citation type="submission" date="2019-09" db="EMBL/GenBank/DDBJ databases">
        <authorList>
            <person name="Brejova B."/>
        </authorList>
    </citation>
    <scope>NUCLEOTIDE SEQUENCE [LARGE SCALE GENOMIC DNA]</scope>
</reference>